<dbReference type="EMBL" id="JANIEX010000026">
    <property type="protein sequence ID" value="KAJ3575810.1"/>
    <property type="molecule type" value="Genomic_DNA"/>
</dbReference>
<dbReference type="Gene3D" id="2.60.120.260">
    <property type="entry name" value="Galactose-binding domain-like"/>
    <property type="match status" value="1"/>
</dbReference>
<keyword evidence="1" id="KW-1133">Transmembrane helix</keyword>
<feature type="transmembrane region" description="Helical" evidence="1">
    <location>
        <begin position="189"/>
        <end position="214"/>
    </location>
</feature>
<protein>
    <recommendedName>
        <fullName evidence="4">Transmembrane protein</fullName>
    </recommendedName>
</protein>
<proteinExistence type="predicted"/>
<evidence type="ECO:0000256" key="1">
    <source>
        <dbReference type="SAM" id="Phobius"/>
    </source>
</evidence>
<keyword evidence="3" id="KW-1185">Reference proteome</keyword>
<comment type="caution">
    <text evidence="2">The sequence shown here is derived from an EMBL/GenBank/DDBJ whole genome shotgun (WGS) entry which is preliminary data.</text>
</comment>
<dbReference type="Proteomes" id="UP001213000">
    <property type="component" value="Unassembled WGS sequence"/>
</dbReference>
<dbReference type="AlphaFoldDB" id="A0AAD5W3T9"/>
<sequence length="339" mass="35577">MTNSPTRALYVDDRDSSIVYYSIANNAQAWTPVLGAAGFEYMGTTTMAEVAGAAANISFTGADITVVGTVSPSWYRQPPSVAFTLDGTPPITFQPVANNDSQPQYNVTFYQSPELTNEPPHTLSMRTETTGSFWLDYIIVRGVPSALSVVDPDSISSLTSTLASTPTSALSTPTTSSLPSSASRLNSRAIIASGVLGGVLGLVCSLGFLWFCFLRHNRRSGHDSARTTGGYDPKNPVVVPYHGSSAYRAFTSDSFLTSASTGQPGVMVASGTAQKGQHVENQEHITAGSFASASNLVSTSGSSSVPTGAAAIQGRTGKGYRSTYLINNDSPPIYSGPFH</sequence>
<accession>A0AAD5W3T9</accession>
<name>A0AAD5W3T9_9AGAR</name>
<keyword evidence="1" id="KW-0812">Transmembrane</keyword>
<organism evidence="2 3">
    <name type="scientific">Leucocoprinus birnbaumii</name>
    <dbReference type="NCBI Taxonomy" id="56174"/>
    <lineage>
        <taxon>Eukaryota</taxon>
        <taxon>Fungi</taxon>
        <taxon>Dikarya</taxon>
        <taxon>Basidiomycota</taxon>
        <taxon>Agaricomycotina</taxon>
        <taxon>Agaricomycetes</taxon>
        <taxon>Agaricomycetidae</taxon>
        <taxon>Agaricales</taxon>
        <taxon>Agaricineae</taxon>
        <taxon>Agaricaceae</taxon>
        <taxon>Leucocoprinus</taxon>
    </lineage>
</organism>
<reference evidence="2" key="1">
    <citation type="submission" date="2022-07" db="EMBL/GenBank/DDBJ databases">
        <title>Genome Sequence of Leucocoprinus birnbaumii.</title>
        <authorList>
            <person name="Buettner E."/>
        </authorList>
    </citation>
    <scope>NUCLEOTIDE SEQUENCE</scope>
    <source>
        <strain evidence="2">VT141</strain>
    </source>
</reference>
<evidence type="ECO:0000313" key="2">
    <source>
        <dbReference type="EMBL" id="KAJ3575810.1"/>
    </source>
</evidence>
<evidence type="ECO:0008006" key="4">
    <source>
        <dbReference type="Google" id="ProtNLM"/>
    </source>
</evidence>
<gene>
    <name evidence="2" type="ORF">NP233_g849</name>
</gene>
<evidence type="ECO:0000313" key="3">
    <source>
        <dbReference type="Proteomes" id="UP001213000"/>
    </source>
</evidence>
<keyword evidence="1" id="KW-0472">Membrane</keyword>